<evidence type="ECO:0000256" key="3">
    <source>
        <dbReference type="ARBA" id="ARBA00013025"/>
    </source>
</evidence>
<protein>
    <recommendedName>
        <fullName evidence="3">tetrahydrofolate synthase</fullName>
        <ecNumber evidence="3">6.3.2.17</ecNumber>
    </recommendedName>
</protein>
<dbReference type="InterPro" id="IPR001645">
    <property type="entry name" value="Folylpolyglutamate_synth"/>
</dbReference>
<keyword evidence="6 10" id="KW-0547">Nucleotide-binding</keyword>
<evidence type="ECO:0000313" key="12">
    <source>
        <dbReference type="Proteomes" id="UP000617634"/>
    </source>
</evidence>
<dbReference type="InterPro" id="IPR036565">
    <property type="entry name" value="Mur-like_cat_sf"/>
</dbReference>
<dbReference type="GO" id="GO:0005737">
    <property type="term" value="C:cytoplasm"/>
    <property type="evidence" value="ECO:0007669"/>
    <property type="project" value="TreeGrafter"/>
</dbReference>
<dbReference type="EMBL" id="JADZGI010000001">
    <property type="protein sequence ID" value="MBH0112885.1"/>
    <property type="molecule type" value="Genomic_DNA"/>
</dbReference>
<name>A0A931MKW8_9SPHN</name>
<comment type="similarity">
    <text evidence="2 10">Belongs to the folylpolyglutamate synthase family.</text>
</comment>
<accession>A0A931MKW8</accession>
<dbReference type="AlphaFoldDB" id="A0A931MKW8"/>
<dbReference type="EC" id="6.3.2.17" evidence="3"/>
<evidence type="ECO:0000256" key="5">
    <source>
        <dbReference type="ARBA" id="ARBA00022723"/>
    </source>
</evidence>
<dbReference type="SUPFAM" id="SSF53623">
    <property type="entry name" value="MurD-like peptide ligases, catalytic domain"/>
    <property type="match status" value="1"/>
</dbReference>
<dbReference type="InterPro" id="IPR036615">
    <property type="entry name" value="Mur_ligase_C_dom_sf"/>
</dbReference>
<gene>
    <name evidence="11" type="ORF">I5E68_07965</name>
</gene>
<dbReference type="FunFam" id="3.40.1190.10:FF:000011">
    <property type="entry name" value="Folylpolyglutamate synthase/dihydrofolate synthase"/>
    <property type="match status" value="1"/>
</dbReference>
<keyword evidence="8" id="KW-0460">Magnesium</keyword>
<dbReference type="GO" id="GO:0004326">
    <property type="term" value="F:tetrahydrofolylpolyglutamate synthase activity"/>
    <property type="evidence" value="ECO:0007669"/>
    <property type="project" value="UniProtKB-EC"/>
</dbReference>
<dbReference type="PANTHER" id="PTHR11136:SF0">
    <property type="entry name" value="DIHYDROFOLATE SYNTHETASE-RELATED"/>
    <property type="match status" value="1"/>
</dbReference>
<keyword evidence="4 10" id="KW-0436">Ligase</keyword>
<comment type="catalytic activity">
    <reaction evidence="9">
        <text>(6S)-5,6,7,8-tetrahydrofolyl-(gamma-L-Glu)(n) + L-glutamate + ATP = (6S)-5,6,7,8-tetrahydrofolyl-(gamma-L-Glu)(n+1) + ADP + phosphate + H(+)</text>
        <dbReference type="Rhea" id="RHEA:10580"/>
        <dbReference type="Rhea" id="RHEA-COMP:14738"/>
        <dbReference type="Rhea" id="RHEA-COMP:14740"/>
        <dbReference type="ChEBI" id="CHEBI:15378"/>
        <dbReference type="ChEBI" id="CHEBI:29985"/>
        <dbReference type="ChEBI" id="CHEBI:30616"/>
        <dbReference type="ChEBI" id="CHEBI:43474"/>
        <dbReference type="ChEBI" id="CHEBI:141005"/>
        <dbReference type="ChEBI" id="CHEBI:456216"/>
        <dbReference type="EC" id="6.3.2.17"/>
    </reaction>
</comment>
<sequence>MTAVLDFATSDAPAVQAQLDRLGTLSVPSGRLGLDVIRDLLEHLGNPQRALPPVFHVAGTNGKGSTCAYLRAALEAAGKSVHVFTSPHLVRFNERIRVAGALISDDLLADLLREVLDVAEAQHIGASFFEAATAAAFLAFSRVPADACIFEVGLGGRLDATNVIEDPVACGIAALGIDHEQFLLSPSPDAPAAPLVRIAYEKSGIAKPGTPLVTLDYGADMNGAIDAQAARADCPVVRQGREWSVTLRADHFVYADAKGTLTLPRPRLPGDHQVMNAGLAIAMLRRQHALDLGEDALAEAMTRAHWPARLQELARGPLTALLPDDTEVWLDGGHNVDAGKALHAHFAGTAPYIHLVIGMLANKNPAALVAPLADRLASVTVVPVPGHEWHGAEAFALPGVPEPTMADDAAQALSGLSPGPGEIVLIAGSLYLAGSVLRANEELPD</sequence>
<evidence type="ECO:0000313" key="11">
    <source>
        <dbReference type="EMBL" id="MBH0112885.1"/>
    </source>
</evidence>
<dbReference type="Proteomes" id="UP000617634">
    <property type="component" value="Unassembled WGS sequence"/>
</dbReference>
<reference evidence="11" key="1">
    <citation type="submission" date="2020-11" db="EMBL/GenBank/DDBJ databases">
        <title>Novosphingobium aureum sp. nov., a marine bacterium isolated from sediment of a salt flat.</title>
        <authorList>
            <person name="Yoo Y."/>
            <person name="Kim J.-J."/>
        </authorList>
    </citation>
    <scope>NUCLEOTIDE SEQUENCE</scope>
    <source>
        <strain evidence="11">YJ-S2-02</strain>
    </source>
</reference>
<evidence type="ECO:0000256" key="10">
    <source>
        <dbReference type="PIRNR" id="PIRNR001563"/>
    </source>
</evidence>
<dbReference type="RefSeq" id="WP_197162712.1">
    <property type="nucleotide sequence ID" value="NZ_JADZGI010000001.1"/>
</dbReference>
<dbReference type="PIRSF" id="PIRSF001563">
    <property type="entry name" value="Folylpolyglu_synth"/>
    <property type="match status" value="1"/>
</dbReference>
<evidence type="ECO:0000256" key="4">
    <source>
        <dbReference type="ARBA" id="ARBA00022598"/>
    </source>
</evidence>
<keyword evidence="5" id="KW-0479">Metal-binding</keyword>
<evidence type="ECO:0000256" key="2">
    <source>
        <dbReference type="ARBA" id="ARBA00008276"/>
    </source>
</evidence>
<proteinExistence type="inferred from homology"/>
<dbReference type="SUPFAM" id="SSF53244">
    <property type="entry name" value="MurD-like peptide ligases, peptide-binding domain"/>
    <property type="match status" value="1"/>
</dbReference>
<comment type="cofactor">
    <cofactor evidence="1">
        <name>Mg(2+)</name>
        <dbReference type="ChEBI" id="CHEBI:18420"/>
    </cofactor>
</comment>
<dbReference type="GO" id="GO:0005524">
    <property type="term" value="F:ATP binding"/>
    <property type="evidence" value="ECO:0007669"/>
    <property type="project" value="UniProtKB-KW"/>
</dbReference>
<dbReference type="PANTHER" id="PTHR11136">
    <property type="entry name" value="FOLYLPOLYGLUTAMATE SYNTHASE-RELATED"/>
    <property type="match status" value="1"/>
</dbReference>
<dbReference type="Gene3D" id="3.90.190.20">
    <property type="entry name" value="Mur ligase, C-terminal domain"/>
    <property type="match status" value="1"/>
</dbReference>
<dbReference type="NCBIfam" id="TIGR01499">
    <property type="entry name" value="folC"/>
    <property type="match status" value="1"/>
</dbReference>
<dbReference type="Gene3D" id="3.40.1190.10">
    <property type="entry name" value="Mur-like, catalytic domain"/>
    <property type="match status" value="1"/>
</dbReference>
<dbReference type="GO" id="GO:0008841">
    <property type="term" value="F:dihydrofolate synthase activity"/>
    <property type="evidence" value="ECO:0007669"/>
    <property type="project" value="TreeGrafter"/>
</dbReference>
<comment type="caution">
    <text evidence="11">The sequence shown here is derived from an EMBL/GenBank/DDBJ whole genome shotgun (WGS) entry which is preliminary data.</text>
</comment>
<evidence type="ECO:0000256" key="8">
    <source>
        <dbReference type="ARBA" id="ARBA00022842"/>
    </source>
</evidence>
<keyword evidence="7 10" id="KW-0067">ATP-binding</keyword>
<evidence type="ECO:0000256" key="1">
    <source>
        <dbReference type="ARBA" id="ARBA00001946"/>
    </source>
</evidence>
<evidence type="ECO:0000256" key="6">
    <source>
        <dbReference type="ARBA" id="ARBA00022741"/>
    </source>
</evidence>
<dbReference type="PROSITE" id="PS01012">
    <property type="entry name" value="FOLYLPOLYGLU_SYNT_2"/>
    <property type="match status" value="1"/>
</dbReference>
<evidence type="ECO:0000256" key="9">
    <source>
        <dbReference type="ARBA" id="ARBA00047493"/>
    </source>
</evidence>
<dbReference type="InterPro" id="IPR018109">
    <property type="entry name" value="Folylpolyglutamate_synth_CS"/>
</dbReference>
<keyword evidence="12" id="KW-1185">Reference proteome</keyword>
<evidence type="ECO:0000256" key="7">
    <source>
        <dbReference type="ARBA" id="ARBA00022840"/>
    </source>
</evidence>
<organism evidence="11 12">
    <name type="scientific">Novosphingobium aureum</name>
    <dbReference type="NCBI Taxonomy" id="2792964"/>
    <lineage>
        <taxon>Bacteria</taxon>
        <taxon>Pseudomonadati</taxon>
        <taxon>Pseudomonadota</taxon>
        <taxon>Alphaproteobacteria</taxon>
        <taxon>Sphingomonadales</taxon>
        <taxon>Sphingomonadaceae</taxon>
        <taxon>Novosphingobium</taxon>
    </lineage>
</organism>
<dbReference type="GO" id="GO:0046872">
    <property type="term" value="F:metal ion binding"/>
    <property type="evidence" value="ECO:0007669"/>
    <property type="project" value="UniProtKB-KW"/>
</dbReference>